<dbReference type="EMBL" id="ADEV01000009">
    <property type="protein sequence ID" value="EIK85401.1"/>
    <property type="molecule type" value="Genomic_DNA"/>
</dbReference>
<dbReference type="AlphaFoldDB" id="I4M861"/>
<evidence type="ECO:0008006" key="6">
    <source>
        <dbReference type="Google" id="ProtNLM"/>
    </source>
</evidence>
<name>I4M861_9BIFI</name>
<keyword evidence="2" id="KW-1133">Transmembrane helix</keyword>
<reference evidence="4 5" key="1">
    <citation type="journal article" date="2012" name="J. Bacteriol.">
        <title>Comparative Genomic Analyses of 17 Clinical Isolates of Gardnerella vaginalis Provide Evidence of Multiple Genetically Isolated Clades Consistent with Subspeciation into Genovars.</title>
        <authorList>
            <person name="Ahmed A."/>
            <person name="Earl J."/>
            <person name="Retchless A."/>
            <person name="Hillier S."/>
            <person name="Rabe L."/>
            <person name="Cherpes T."/>
            <person name="Powell E."/>
            <person name="Janto B."/>
            <person name="Eutsey R."/>
            <person name="Hiller N.L."/>
            <person name="Boissy R."/>
            <person name="Dahlgreen M."/>
            <person name="Hall B."/>
            <person name="Costerton J."/>
            <person name="Post J.C."/>
            <person name="Hu F."/>
            <person name="Ehrlich G."/>
        </authorList>
    </citation>
    <scope>NUCLEOTIDE SEQUENCE [LARGE SCALE GENOMIC DNA]</scope>
    <source>
        <strain evidence="4 5">00703Dmash</strain>
    </source>
</reference>
<feature type="signal peptide" evidence="3">
    <location>
        <begin position="1"/>
        <end position="26"/>
    </location>
</feature>
<feature type="compositionally biased region" description="Low complexity" evidence="1">
    <location>
        <begin position="813"/>
        <end position="824"/>
    </location>
</feature>
<protein>
    <recommendedName>
        <fullName evidence="6">Lipoprotein</fullName>
    </recommendedName>
</protein>
<evidence type="ECO:0000313" key="4">
    <source>
        <dbReference type="EMBL" id="EIK85401.1"/>
    </source>
</evidence>
<accession>I4M861</accession>
<keyword evidence="2" id="KW-0812">Transmembrane</keyword>
<dbReference type="InterPro" id="IPR011889">
    <property type="entry name" value="Liste_lipo_26"/>
</dbReference>
<feature type="compositionally biased region" description="Basic and acidic residues" evidence="1">
    <location>
        <begin position="730"/>
        <end position="741"/>
    </location>
</feature>
<feature type="chain" id="PRO_5003694139" description="Lipoprotein" evidence="3">
    <location>
        <begin position="27"/>
        <end position="855"/>
    </location>
</feature>
<feature type="compositionally biased region" description="Acidic residues" evidence="1">
    <location>
        <begin position="658"/>
        <end position="671"/>
    </location>
</feature>
<dbReference type="InterPro" id="IPR005046">
    <property type="entry name" value="DUF285"/>
</dbReference>
<feature type="transmembrane region" description="Helical" evidence="2">
    <location>
        <begin position="831"/>
        <end position="852"/>
    </location>
</feature>
<comment type="caution">
    <text evidence="4">The sequence shown here is derived from an EMBL/GenBank/DDBJ whole genome shotgun (WGS) entry which is preliminary data.</text>
</comment>
<gene>
    <name evidence="4" type="ORF">CGSMWGv00703Dmash_05019</name>
</gene>
<proteinExistence type="predicted"/>
<keyword evidence="3" id="KW-0732">Signal</keyword>
<feature type="compositionally biased region" description="Low complexity" evidence="1">
    <location>
        <begin position="672"/>
        <end position="685"/>
    </location>
</feature>
<evidence type="ECO:0000256" key="2">
    <source>
        <dbReference type="SAM" id="Phobius"/>
    </source>
</evidence>
<evidence type="ECO:0000256" key="1">
    <source>
        <dbReference type="SAM" id="MobiDB-lite"/>
    </source>
</evidence>
<dbReference type="RefSeq" id="WP_004135243.1">
    <property type="nucleotide sequence ID" value="NZ_ADEV01000009.1"/>
</dbReference>
<feature type="compositionally biased region" description="Low complexity" evidence="1">
    <location>
        <begin position="774"/>
        <end position="794"/>
    </location>
</feature>
<dbReference type="PATRIC" id="fig|698960.3.peg.991"/>
<evidence type="ECO:0000256" key="3">
    <source>
        <dbReference type="SAM" id="SignalP"/>
    </source>
</evidence>
<dbReference type="Pfam" id="PF03382">
    <property type="entry name" value="DUF285"/>
    <property type="match status" value="3"/>
</dbReference>
<dbReference type="NCBIfam" id="TIGR02167">
    <property type="entry name" value="Liste_lipo_26"/>
    <property type="match status" value="2"/>
</dbReference>
<sequence>MKKHIFASCACAAMICSLIPVHQAIASEELNTGLTQQKESVATNPENKENKENTLNTWHEAKYQGFFDPTPTGLKWKFNESTNTLEISKINGTDFASNSIEKIISSNKNNPDVVNFDTSKVKVINIVQSGDQTENAGKIQLGNGASNLFSNFANLETINNLDLFDTSNVEDMSGMFSSTPKLKNINGTKDWDTSRVTDMSSLFEDSGINSINPISNWDVSNVENMQLMFRNTKNLHTVHGLDEKWNTNNVTDMTSMFEGSAIESADGIRNFKTRNVHHMNNMFYQAHNLSNVKGITWDNTYCDEATGMFEESGLTTTEGLEVFTNNNLSSMGRMFMNANKLEDIKALENWDISNTNDIGRMFTGTTALKEANLGKWKTSYVGNIVGLFENSGVKKITGLENWDTKNIWNMGKAFSNTPNLTQIPGIEKWNTSSATDMNDMFANSSVTSLDISKWDLTQALNIQTGSLNQGVKNMFGGSKIDDITIPSGVDLKQTNLSALTDIWKEASAQGGNLRIKKGGFSNSAEELIKNNAKSSDNKAPRRFLRGYFMAAIKHGDASISCLVNTNGKNNFVDAIVNCQDADNKIVDFHNLDTNAANTRLAALLGLKDEVVKDWNNGDSAFSTDLKDLDLTKDFNLTVKTTVKTQSTQTENSNVVEPSADESLDSDLDYNSDSDSNSDSNSDSDSDYSLLNLYRLLAAFNQNDYNYSRYYQASAAAKAYSAEPSKIAEAKTAETKTAETKTAESAQSQQENQDTSYKAEITNKTATNKKHTEPSSNSSSNKADSKDSQSNNSKENNSKDDDSSKSVNKKKGALKNNNSIAKSASSNKNTNVLAIAILVVFGSTIAGIVTFILKKN</sequence>
<dbReference type="Proteomes" id="UP000033074">
    <property type="component" value="Unassembled WGS sequence"/>
</dbReference>
<feature type="region of interest" description="Disordered" evidence="1">
    <location>
        <begin position="643"/>
        <end position="685"/>
    </location>
</feature>
<keyword evidence="2" id="KW-0472">Membrane</keyword>
<evidence type="ECO:0000313" key="5">
    <source>
        <dbReference type="Proteomes" id="UP000033074"/>
    </source>
</evidence>
<feature type="compositionally biased region" description="Polar residues" evidence="1">
    <location>
        <begin position="744"/>
        <end position="765"/>
    </location>
</feature>
<organism evidence="4 5">
    <name type="scientific">Gardnerella greenwoodii 00703Dmash</name>
    <dbReference type="NCBI Taxonomy" id="698960"/>
    <lineage>
        <taxon>Bacteria</taxon>
        <taxon>Bacillati</taxon>
        <taxon>Actinomycetota</taxon>
        <taxon>Actinomycetes</taxon>
        <taxon>Bifidobacteriales</taxon>
        <taxon>Bifidobacteriaceae</taxon>
        <taxon>Gardnerella</taxon>
        <taxon>Gardnerella greenwoodii</taxon>
    </lineage>
</organism>
<feature type="region of interest" description="Disordered" evidence="1">
    <location>
        <begin position="730"/>
        <end position="824"/>
    </location>
</feature>